<evidence type="ECO:0000256" key="1">
    <source>
        <dbReference type="ARBA" id="ARBA00004123"/>
    </source>
</evidence>
<protein>
    <submittedName>
        <fullName evidence="6">Myb-related protein Zm1</fullName>
    </submittedName>
</protein>
<dbReference type="PANTHER" id="PTHR10641:SF1103">
    <property type="entry name" value="TRANSCRIPTION FACTOR MYB72"/>
    <property type="match status" value="1"/>
</dbReference>
<dbReference type="InterPro" id="IPR015495">
    <property type="entry name" value="Myb_TF_plants"/>
</dbReference>
<dbReference type="GO" id="GO:0005634">
    <property type="term" value="C:nucleus"/>
    <property type="evidence" value="ECO:0007669"/>
    <property type="project" value="UniProtKB-SubCell"/>
</dbReference>
<dbReference type="EMBL" id="KZ451978">
    <property type="protein sequence ID" value="PKA55717.1"/>
    <property type="molecule type" value="Genomic_DNA"/>
</dbReference>
<dbReference type="SUPFAM" id="SSF46689">
    <property type="entry name" value="Homeodomain-like"/>
    <property type="match status" value="2"/>
</dbReference>
<keyword evidence="7" id="KW-1185">Reference proteome</keyword>
<dbReference type="PANTHER" id="PTHR10641">
    <property type="entry name" value="MYB FAMILY TRANSCRIPTION FACTOR"/>
    <property type="match status" value="1"/>
</dbReference>
<comment type="subcellular location">
    <subcellularLocation>
        <location evidence="1">Nucleus</location>
    </subcellularLocation>
</comment>
<feature type="domain" description="HTH myb-type" evidence="5">
    <location>
        <begin position="11"/>
        <end position="40"/>
    </location>
</feature>
<evidence type="ECO:0000259" key="5">
    <source>
        <dbReference type="PROSITE" id="PS51294"/>
    </source>
</evidence>
<dbReference type="Proteomes" id="UP000236161">
    <property type="component" value="Unassembled WGS sequence"/>
</dbReference>
<proteinExistence type="predicted"/>
<dbReference type="SMART" id="SM00717">
    <property type="entry name" value="SANT"/>
    <property type="match status" value="2"/>
</dbReference>
<feature type="domain" description="Myb-like" evidence="4">
    <location>
        <begin position="11"/>
        <end position="94"/>
    </location>
</feature>
<gene>
    <name evidence="6" type="ORF">AXF42_Ash012009</name>
</gene>
<dbReference type="PROSITE" id="PS50090">
    <property type="entry name" value="MYB_LIKE"/>
    <property type="match status" value="2"/>
</dbReference>
<organism evidence="6 7">
    <name type="scientific">Apostasia shenzhenica</name>
    <dbReference type="NCBI Taxonomy" id="1088818"/>
    <lineage>
        <taxon>Eukaryota</taxon>
        <taxon>Viridiplantae</taxon>
        <taxon>Streptophyta</taxon>
        <taxon>Embryophyta</taxon>
        <taxon>Tracheophyta</taxon>
        <taxon>Spermatophyta</taxon>
        <taxon>Magnoliopsida</taxon>
        <taxon>Liliopsida</taxon>
        <taxon>Asparagales</taxon>
        <taxon>Orchidaceae</taxon>
        <taxon>Apostasioideae</taxon>
        <taxon>Apostasia</taxon>
    </lineage>
</organism>
<dbReference type="InterPro" id="IPR009057">
    <property type="entry name" value="Homeodomain-like_sf"/>
</dbReference>
<dbReference type="PROSITE" id="PS51294">
    <property type="entry name" value="HTH_MYB"/>
    <property type="match status" value="2"/>
</dbReference>
<evidence type="ECO:0000256" key="2">
    <source>
        <dbReference type="ARBA" id="ARBA00023125"/>
    </source>
</evidence>
<evidence type="ECO:0000313" key="6">
    <source>
        <dbReference type="EMBL" id="PKA55717.1"/>
    </source>
</evidence>
<dbReference type="Gene3D" id="1.10.10.60">
    <property type="entry name" value="Homeodomain-like"/>
    <property type="match status" value="2"/>
</dbReference>
<evidence type="ECO:0000256" key="3">
    <source>
        <dbReference type="ARBA" id="ARBA00023242"/>
    </source>
</evidence>
<dbReference type="OrthoDB" id="2143914at2759"/>
<reference evidence="6 7" key="1">
    <citation type="journal article" date="2017" name="Nature">
        <title>The Apostasia genome and the evolution of orchids.</title>
        <authorList>
            <person name="Zhang G.Q."/>
            <person name="Liu K.W."/>
            <person name="Li Z."/>
            <person name="Lohaus R."/>
            <person name="Hsiao Y.Y."/>
            <person name="Niu S.C."/>
            <person name="Wang J.Y."/>
            <person name="Lin Y.C."/>
            <person name="Xu Q."/>
            <person name="Chen L.J."/>
            <person name="Yoshida K."/>
            <person name="Fujiwara S."/>
            <person name="Wang Z.W."/>
            <person name="Zhang Y.Q."/>
            <person name="Mitsuda N."/>
            <person name="Wang M."/>
            <person name="Liu G.H."/>
            <person name="Pecoraro L."/>
            <person name="Huang H.X."/>
            <person name="Xiao X.J."/>
            <person name="Lin M."/>
            <person name="Wu X.Y."/>
            <person name="Wu W.L."/>
            <person name="Chen Y.Y."/>
            <person name="Chang S.B."/>
            <person name="Sakamoto S."/>
            <person name="Ohme-Takagi M."/>
            <person name="Yagi M."/>
            <person name="Zeng S.J."/>
            <person name="Shen C.Y."/>
            <person name="Yeh C.M."/>
            <person name="Luo Y.B."/>
            <person name="Tsai W.C."/>
            <person name="Van de Peer Y."/>
            <person name="Liu Z.J."/>
        </authorList>
    </citation>
    <scope>NUCLEOTIDE SEQUENCE [LARGE SCALE GENOMIC DNA]</scope>
    <source>
        <strain evidence="7">cv. Shenzhen</strain>
        <tissue evidence="6">Stem</tissue>
    </source>
</reference>
<accession>A0A2I0AJJ5</accession>
<dbReference type="Pfam" id="PF00249">
    <property type="entry name" value="Myb_DNA-binding"/>
    <property type="match status" value="2"/>
</dbReference>
<feature type="domain" description="Myb-like" evidence="4">
    <location>
        <begin position="95"/>
        <end position="145"/>
    </location>
</feature>
<keyword evidence="3" id="KW-0539">Nucleus</keyword>
<evidence type="ECO:0000313" key="7">
    <source>
        <dbReference type="Proteomes" id="UP000236161"/>
    </source>
</evidence>
<dbReference type="GO" id="GO:0003677">
    <property type="term" value="F:DNA binding"/>
    <property type="evidence" value="ECO:0007669"/>
    <property type="project" value="UniProtKB-KW"/>
</dbReference>
<keyword evidence="2" id="KW-0238">DNA-binding</keyword>
<evidence type="ECO:0000259" key="4">
    <source>
        <dbReference type="PROSITE" id="PS50090"/>
    </source>
</evidence>
<sequence>MGRGRAPCCEKVGLKKGSWTPEEDLRLISYIRQHGHGNWRALPKNAGLRSSSFSLSSLSLPLFLPFVNGDVNLLNCVCLLRCGKSCRLRWINYLCPNIKRGSFSKEEEDAIIKLHELLGNKWSKIASCLPGRTDNEIKNVWNTRLKKKLELAKNSTNSPQTMLLTSVKAVHVDPPTKTSSDQTEIPINPILNLGDMPGHSSNVPPPPPTTASTSCLLTSDKILLDETLDISVEPELWNDNTIDVDGEVRQWLEYLEEELGLFGDGGGEEVEGQEKEGDPVRIYFIEHNFLDTL</sequence>
<dbReference type="InterPro" id="IPR017930">
    <property type="entry name" value="Myb_dom"/>
</dbReference>
<name>A0A2I0AJJ5_9ASPA</name>
<dbReference type="CDD" id="cd00167">
    <property type="entry name" value="SANT"/>
    <property type="match status" value="2"/>
</dbReference>
<feature type="domain" description="HTH myb-type" evidence="5">
    <location>
        <begin position="96"/>
        <end position="149"/>
    </location>
</feature>
<dbReference type="InterPro" id="IPR001005">
    <property type="entry name" value="SANT/Myb"/>
</dbReference>
<dbReference type="AlphaFoldDB" id="A0A2I0AJJ5"/>